<keyword evidence="2" id="KW-0240">DNA-directed RNA polymerase</keyword>
<keyword evidence="8" id="KW-0804">Transcription</keyword>
<keyword evidence="7" id="KW-0238">DNA-binding</keyword>
<dbReference type="InterPro" id="IPR000394">
    <property type="entry name" value="RNA_pol_sigma_54"/>
</dbReference>
<dbReference type="PRINTS" id="PR00045">
    <property type="entry name" value="SIGMA54FCT"/>
</dbReference>
<dbReference type="PROSITE" id="PS00717">
    <property type="entry name" value="SIGMA54_1"/>
    <property type="match status" value="1"/>
</dbReference>
<evidence type="ECO:0000256" key="2">
    <source>
        <dbReference type="ARBA" id="ARBA00022478"/>
    </source>
</evidence>
<evidence type="ECO:0000256" key="4">
    <source>
        <dbReference type="ARBA" id="ARBA00022695"/>
    </source>
</evidence>
<evidence type="ECO:0000259" key="9">
    <source>
        <dbReference type="Pfam" id="PF04552"/>
    </source>
</evidence>
<feature type="domain" description="RNA polymerase sigma factor 54 core-binding" evidence="10">
    <location>
        <begin position="86"/>
        <end position="269"/>
    </location>
</feature>
<keyword evidence="6" id="KW-0731">Sigma factor</keyword>
<dbReference type="NCBIfam" id="TIGR02395">
    <property type="entry name" value="rpoN_sigma"/>
    <property type="match status" value="1"/>
</dbReference>
<evidence type="ECO:0000256" key="8">
    <source>
        <dbReference type="ARBA" id="ARBA00023163"/>
    </source>
</evidence>
<comment type="similarity">
    <text evidence="1">Belongs to the sigma-54 factor family.</text>
</comment>
<dbReference type="PANTHER" id="PTHR32248:SF4">
    <property type="entry name" value="RNA POLYMERASE SIGMA-54 FACTOR"/>
    <property type="match status" value="1"/>
</dbReference>
<dbReference type="Proteomes" id="UP001597502">
    <property type="component" value="Unassembled WGS sequence"/>
</dbReference>
<dbReference type="Gene3D" id="1.10.10.60">
    <property type="entry name" value="Homeodomain-like"/>
    <property type="match status" value="1"/>
</dbReference>
<evidence type="ECO:0000256" key="7">
    <source>
        <dbReference type="ARBA" id="ARBA00023125"/>
    </source>
</evidence>
<evidence type="ECO:0000313" key="12">
    <source>
        <dbReference type="Proteomes" id="UP001597502"/>
    </source>
</evidence>
<name>A0ABW5V621_9BACI</name>
<accession>A0ABW5V621</accession>
<feature type="domain" description="RNA polymerase sigma factor 54 DNA-binding" evidence="9">
    <location>
        <begin position="281"/>
        <end position="439"/>
    </location>
</feature>
<keyword evidence="4" id="KW-0548">Nucleotidyltransferase</keyword>
<keyword evidence="12" id="KW-1185">Reference proteome</keyword>
<evidence type="ECO:0000256" key="3">
    <source>
        <dbReference type="ARBA" id="ARBA00022679"/>
    </source>
</evidence>
<dbReference type="InterPro" id="IPR007046">
    <property type="entry name" value="RNA_pol_sigma_54_core-bd"/>
</dbReference>
<evidence type="ECO:0000259" key="10">
    <source>
        <dbReference type="Pfam" id="PF04963"/>
    </source>
</evidence>
<dbReference type="Pfam" id="PF00309">
    <property type="entry name" value="Sigma54_AID"/>
    <property type="match status" value="1"/>
</dbReference>
<gene>
    <name evidence="11" type="primary">rpoN</name>
    <name evidence="11" type="ORF">ACFSUO_09295</name>
</gene>
<evidence type="ECO:0000313" key="11">
    <source>
        <dbReference type="EMBL" id="MFD2761163.1"/>
    </source>
</evidence>
<dbReference type="Gene3D" id="1.10.10.1330">
    <property type="entry name" value="RNA polymerase sigma-54 factor, core-binding domain"/>
    <property type="match status" value="1"/>
</dbReference>
<evidence type="ECO:0000256" key="5">
    <source>
        <dbReference type="ARBA" id="ARBA00023015"/>
    </source>
</evidence>
<dbReference type="PANTHER" id="PTHR32248">
    <property type="entry name" value="RNA POLYMERASE SIGMA-54 FACTOR"/>
    <property type="match status" value="1"/>
</dbReference>
<evidence type="ECO:0000256" key="6">
    <source>
        <dbReference type="ARBA" id="ARBA00023082"/>
    </source>
</evidence>
<dbReference type="InterPro" id="IPR007634">
    <property type="entry name" value="RNA_pol_sigma_54_DNA-bd"/>
</dbReference>
<protein>
    <submittedName>
        <fullName evidence="11">RNA polymerase factor sigma-54</fullName>
    </submittedName>
</protein>
<dbReference type="InterPro" id="IPR038709">
    <property type="entry name" value="RpoN_core-bd_sf"/>
</dbReference>
<dbReference type="Pfam" id="PF04552">
    <property type="entry name" value="Sigma54_DBD"/>
    <property type="match status" value="1"/>
</dbReference>
<dbReference type="PROSITE" id="PS50044">
    <property type="entry name" value="SIGMA54_3"/>
    <property type="match status" value="1"/>
</dbReference>
<organism evidence="11 12">
    <name type="scientific">Lentibacillus juripiscarius</name>
    <dbReference type="NCBI Taxonomy" id="257446"/>
    <lineage>
        <taxon>Bacteria</taxon>
        <taxon>Bacillati</taxon>
        <taxon>Bacillota</taxon>
        <taxon>Bacilli</taxon>
        <taxon>Bacillales</taxon>
        <taxon>Bacillaceae</taxon>
        <taxon>Lentibacillus</taxon>
    </lineage>
</organism>
<reference evidence="12" key="1">
    <citation type="journal article" date="2019" name="Int. J. Syst. Evol. Microbiol.">
        <title>The Global Catalogue of Microorganisms (GCM) 10K type strain sequencing project: providing services to taxonomists for standard genome sequencing and annotation.</title>
        <authorList>
            <consortium name="The Broad Institute Genomics Platform"/>
            <consortium name="The Broad Institute Genome Sequencing Center for Infectious Disease"/>
            <person name="Wu L."/>
            <person name="Ma J."/>
        </authorList>
    </citation>
    <scope>NUCLEOTIDE SEQUENCE [LARGE SCALE GENOMIC DNA]</scope>
    <source>
        <strain evidence="12">TISTR 1535</strain>
    </source>
</reference>
<dbReference type="EMBL" id="JBHUNA010000020">
    <property type="protein sequence ID" value="MFD2761163.1"/>
    <property type="molecule type" value="Genomic_DNA"/>
</dbReference>
<dbReference type="Pfam" id="PF04963">
    <property type="entry name" value="Sigma54_CBD"/>
    <property type="match status" value="1"/>
</dbReference>
<keyword evidence="5" id="KW-0805">Transcription regulation</keyword>
<dbReference type="PIRSF" id="PIRSF000774">
    <property type="entry name" value="RpoN"/>
    <property type="match status" value="1"/>
</dbReference>
<dbReference type="PROSITE" id="PS00718">
    <property type="entry name" value="SIGMA54_2"/>
    <property type="match status" value="1"/>
</dbReference>
<comment type="caution">
    <text evidence="11">The sequence shown here is derived from an EMBL/GenBank/DDBJ whole genome shotgun (WGS) entry which is preliminary data.</text>
</comment>
<sequence>MEIGLFQKQTMNLVMTTELRQAISLLQYNTISLSQFIQEQAVENPLIELEEQSIESRVEDGLSFPKKQSPGHNDNDVSPLDLIAAQDQQNFTDDLLEQAQYLNIDVKERTILRYLILNLDDNGYLPLTAAEVADQLEVNRKTVENCIGILQRLEPVGVGARNVSECLLLQANYYYPNHPLMHTVIKNYIEALANKKWKELSKQLDIPLSDVKQISDNIVALNPRPCSGLSASSLNYSYPDITIEKTESKDYSIALNDRYLPKIFLNQNYMNLKDSNPSTSNYIKENYRQYLWLIKSLEQRRSTILKITDTIVKKQHGFLEHGYSHLQPMTLKEVAESIEMHESTVSRATKNKVVRTPNGSYEMHRLFTSKLEKNNGSNVSSAQVKQLLKQLIEGEDRKKPLSDQKLAEYIDNENGITISRRTVAKYREELNILSSSKRKIIV</sequence>
<keyword evidence="3" id="KW-0808">Transferase</keyword>
<dbReference type="RefSeq" id="WP_382393379.1">
    <property type="nucleotide sequence ID" value="NZ_JBHUNA010000020.1"/>
</dbReference>
<evidence type="ECO:0000256" key="1">
    <source>
        <dbReference type="ARBA" id="ARBA00008798"/>
    </source>
</evidence>
<proteinExistence type="inferred from homology"/>